<evidence type="ECO:0000313" key="2">
    <source>
        <dbReference type="EMBL" id="RCI74672.1"/>
    </source>
</evidence>
<feature type="non-terminal residue" evidence="2">
    <location>
        <position position="208"/>
    </location>
</feature>
<dbReference type="Gene3D" id="3.40.50.300">
    <property type="entry name" value="P-loop containing nucleotide triphosphate hydrolases"/>
    <property type="match status" value="1"/>
</dbReference>
<dbReference type="InterPro" id="IPR027417">
    <property type="entry name" value="P-loop_NTPase"/>
</dbReference>
<evidence type="ECO:0000259" key="1">
    <source>
        <dbReference type="Pfam" id="PF01926"/>
    </source>
</evidence>
<name>A0A367MBT3_PSEAI</name>
<accession>A0A367MBT3</accession>
<dbReference type="InterPro" id="IPR049678">
    <property type="entry name" value="LeoA-like"/>
</dbReference>
<proteinExistence type="predicted"/>
<reference evidence="2 3" key="1">
    <citation type="submission" date="2018-07" db="EMBL/GenBank/DDBJ databases">
        <title>Mechanisms of high-level aminoglycoside resistance among Gram-negative pathogens in Brazil.</title>
        <authorList>
            <person name="Ballaben A.S."/>
            <person name="Darini A.L.C."/>
            <person name="Doi Y."/>
        </authorList>
    </citation>
    <scope>NUCLEOTIDE SEQUENCE [LARGE SCALE GENOMIC DNA]</scope>
    <source>
        <strain evidence="2 3">B2-305</strain>
    </source>
</reference>
<comment type="caution">
    <text evidence="2">The sequence shown here is derived from an EMBL/GenBank/DDBJ whole genome shotgun (WGS) entry which is preliminary data.</text>
</comment>
<dbReference type="EMBL" id="QORE01000319">
    <property type="protein sequence ID" value="RCI74672.1"/>
    <property type="molecule type" value="Genomic_DNA"/>
</dbReference>
<evidence type="ECO:0000313" key="3">
    <source>
        <dbReference type="Proteomes" id="UP000253594"/>
    </source>
</evidence>
<dbReference type="InterPro" id="IPR006073">
    <property type="entry name" value="GTP-bd"/>
</dbReference>
<dbReference type="NCBIfam" id="NF041922">
    <property type="entry name" value="DLP_LeoA_gen"/>
    <property type="match status" value="1"/>
</dbReference>
<sequence length="208" mass="23784">MDLTLEQFQNQPASARTLLDKLQRFLEQGAKLGVPIDPSLVDKLKHVSEHLATDKLKIALIGGFSEGKTSIAAAWMERLDKSSMRISQQESSNEVKVYEIGDEFVLIDTPGLFGFKEQYNADSHALEKYKDITRKYVSEAHLVLYVMNSTNPIKESHKADLNWLFRTLNLLPRTVFVLSRFDEVADVEDENSYQENLQIKRSNVCLLY</sequence>
<feature type="domain" description="G" evidence="1">
    <location>
        <begin position="57"/>
        <end position="159"/>
    </location>
</feature>
<gene>
    <name evidence="2" type="ORF">DT376_11715</name>
</gene>
<dbReference type="SUPFAM" id="SSF52540">
    <property type="entry name" value="P-loop containing nucleoside triphosphate hydrolases"/>
    <property type="match status" value="1"/>
</dbReference>
<protein>
    <submittedName>
        <fullName evidence="2">Labile enterotoxin output A</fullName>
    </submittedName>
</protein>
<dbReference type="GO" id="GO:0005525">
    <property type="term" value="F:GTP binding"/>
    <property type="evidence" value="ECO:0007669"/>
    <property type="project" value="InterPro"/>
</dbReference>
<organism evidence="2 3">
    <name type="scientific">Pseudomonas aeruginosa</name>
    <dbReference type="NCBI Taxonomy" id="287"/>
    <lineage>
        <taxon>Bacteria</taxon>
        <taxon>Pseudomonadati</taxon>
        <taxon>Pseudomonadota</taxon>
        <taxon>Gammaproteobacteria</taxon>
        <taxon>Pseudomonadales</taxon>
        <taxon>Pseudomonadaceae</taxon>
        <taxon>Pseudomonas</taxon>
    </lineage>
</organism>
<dbReference type="Proteomes" id="UP000253594">
    <property type="component" value="Unassembled WGS sequence"/>
</dbReference>
<dbReference type="AlphaFoldDB" id="A0A367MBT3"/>
<dbReference type="Pfam" id="PF01926">
    <property type="entry name" value="MMR_HSR1"/>
    <property type="match status" value="1"/>
</dbReference>